<dbReference type="InterPro" id="IPR037185">
    <property type="entry name" value="EmrE-like"/>
</dbReference>
<dbReference type="InterPro" id="IPR030182">
    <property type="entry name" value="PUP_plant"/>
</dbReference>
<dbReference type="GO" id="GO:0015211">
    <property type="term" value="F:purine nucleoside transmembrane transporter activity"/>
    <property type="evidence" value="ECO:0007669"/>
    <property type="project" value="UniProtKB-UniRule"/>
</dbReference>
<feature type="transmembrane region" description="Helical" evidence="7">
    <location>
        <begin position="502"/>
        <end position="521"/>
    </location>
</feature>
<evidence type="ECO:0000256" key="2">
    <source>
        <dbReference type="ARBA" id="ARBA00006213"/>
    </source>
</evidence>
<feature type="transmembrane region" description="Helical" evidence="7">
    <location>
        <begin position="35"/>
        <end position="59"/>
    </location>
</feature>
<evidence type="ECO:0000256" key="7">
    <source>
        <dbReference type="RuleBase" id="RU368015"/>
    </source>
</evidence>
<feature type="transmembrane region" description="Helical" evidence="7">
    <location>
        <begin position="391"/>
        <end position="413"/>
    </location>
</feature>
<dbReference type="Pfam" id="PF16913">
    <property type="entry name" value="PUNUT"/>
    <property type="match status" value="2"/>
</dbReference>
<name>A0A8S9MVY6_BRACR</name>
<keyword evidence="4 7" id="KW-0812">Transmembrane</keyword>
<evidence type="ECO:0000256" key="5">
    <source>
        <dbReference type="ARBA" id="ARBA00022989"/>
    </source>
</evidence>
<feature type="transmembrane region" description="Helical" evidence="7">
    <location>
        <begin position="470"/>
        <end position="495"/>
    </location>
</feature>
<feature type="transmembrane region" description="Helical" evidence="7">
    <location>
        <begin position="201"/>
        <end position="226"/>
    </location>
</feature>
<evidence type="ECO:0000313" key="8">
    <source>
        <dbReference type="EMBL" id="KAF3486933.1"/>
    </source>
</evidence>
<comment type="similarity">
    <text evidence="2 7">Belongs to the purine permeases (TC 2.A.7.14) family.</text>
</comment>
<gene>
    <name evidence="8" type="ORF">F2Q69_00054047</name>
</gene>
<dbReference type="PANTHER" id="PTHR31376:SF54">
    <property type="entry name" value="PURINE PERMEASE 3"/>
    <property type="match status" value="1"/>
</dbReference>
<sequence>MARALVIINCIILAIGNCGGPLIMRLYFNNGGHRIWFSTFLETAGFPIIFIPLFFSYLNRRRSNSNEGENTRFFLIKPRLLMAAILIGILSGFDNYLYAYGIAYLPVSTAALIIASQLAFIAIFSYFMVSHKFTPFTINAVVLLTVGAAVLGMHTETDKPVHETHKQYMVGFLVTVAAAVMYAFLLPLVELAYQKAKQPMSYTLVLEVQMILCFLASLVSLIGMLIAGDFKALPNEAREFKLGEAMFYVVAVLSAIIWQGFFLGAIGLIFCASSLVSGIMISVLLPITEVLAVIFYHEKFQKEKGLSLALSLWGFVSYFYGEIKADKDKRIQEEAQLNSLPRRTRTIFSYFMVSHKFTPFTINAVVLLTVGAAVLGMHTETDKPVHETHKQYMVGFLVTVAAAVMYAFLLPLVELAYQKAKQPMSYTLVLEVQMILCFLASLVSLIGMLIAGDFKALPNEAREFKLGEAMFYVVAVLSAIIWQGFFLGAIGLIFCASSLVSGIMISVLLPITEVLAVIFYHEKFQKEKGLSLALSLWGFVSYFYGEIKADKDKRIQEEAQLNSLPRRTRSTEC</sequence>
<keyword evidence="6 7" id="KW-0472">Membrane</keyword>
<comment type="caution">
    <text evidence="8">The sequence shown here is derived from an EMBL/GenBank/DDBJ whole genome shotgun (WGS) entry which is preliminary data.</text>
</comment>
<accession>A0A8S9MVY6</accession>
<dbReference type="EMBL" id="QGKX02002183">
    <property type="protein sequence ID" value="KAF3486933.1"/>
    <property type="molecule type" value="Genomic_DNA"/>
</dbReference>
<keyword evidence="5 7" id="KW-1133">Transmembrane helix</keyword>
<dbReference type="PANTHER" id="PTHR31376">
    <property type="entry name" value="OS09G0467300 PROTEIN-RELATED"/>
    <property type="match status" value="1"/>
</dbReference>
<feature type="transmembrane region" description="Helical" evidence="7">
    <location>
        <begin position="278"/>
        <end position="297"/>
    </location>
</feature>
<proteinExistence type="inferred from homology"/>
<feature type="transmembrane region" description="Helical" evidence="7">
    <location>
        <begin position="136"/>
        <end position="155"/>
    </location>
</feature>
<reference evidence="8" key="1">
    <citation type="submission" date="2019-12" db="EMBL/GenBank/DDBJ databases">
        <title>Genome sequencing and annotation of Brassica cretica.</title>
        <authorList>
            <person name="Studholme D.J."/>
            <person name="Sarris P."/>
        </authorList>
    </citation>
    <scope>NUCLEOTIDE SEQUENCE</scope>
    <source>
        <strain evidence="8">PFS-109/04</strain>
        <tissue evidence="8">Leaf</tissue>
    </source>
</reference>
<dbReference type="Proteomes" id="UP000712600">
    <property type="component" value="Unassembled WGS sequence"/>
</dbReference>
<evidence type="ECO:0000313" key="9">
    <source>
        <dbReference type="Proteomes" id="UP000712600"/>
    </source>
</evidence>
<dbReference type="AlphaFoldDB" id="A0A8S9MVY6"/>
<feature type="transmembrane region" description="Helical" evidence="7">
    <location>
        <begin position="167"/>
        <end position="189"/>
    </location>
</feature>
<dbReference type="SUPFAM" id="SSF103481">
    <property type="entry name" value="Multidrug resistance efflux transporter EmrE"/>
    <property type="match status" value="1"/>
</dbReference>
<feature type="transmembrane region" description="Helical" evidence="7">
    <location>
        <begin position="303"/>
        <end position="321"/>
    </location>
</feature>
<feature type="transmembrane region" description="Helical" evidence="7">
    <location>
        <begin position="104"/>
        <end position="129"/>
    </location>
</feature>
<evidence type="ECO:0000256" key="1">
    <source>
        <dbReference type="ARBA" id="ARBA00004141"/>
    </source>
</evidence>
<evidence type="ECO:0000256" key="4">
    <source>
        <dbReference type="ARBA" id="ARBA00022692"/>
    </source>
</evidence>
<dbReference type="GO" id="GO:0016020">
    <property type="term" value="C:membrane"/>
    <property type="evidence" value="ECO:0007669"/>
    <property type="project" value="UniProtKB-SubCell"/>
</dbReference>
<feature type="transmembrane region" description="Helical" evidence="7">
    <location>
        <begin position="425"/>
        <end position="450"/>
    </location>
</feature>
<feature type="transmembrane region" description="Helical" evidence="7">
    <location>
        <begin position="527"/>
        <end position="545"/>
    </location>
</feature>
<evidence type="ECO:0000256" key="3">
    <source>
        <dbReference type="ARBA" id="ARBA00022448"/>
    </source>
</evidence>
<feature type="transmembrane region" description="Helical" evidence="7">
    <location>
        <begin position="246"/>
        <end position="271"/>
    </location>
</feature>
<evidence type="ECO:0000256" key="6">
    <source>
        <dbReference type="ARBA" id="ARBA00023136"/>
    </source>
</evidence>
<organism evidence="8 9">
    <name type="scientific">Brassica cretica</name>
    <name type="common">Mustard</name>
    <dbReference type="NCBI Taxonomy" id="69181"/>
    <lineage>
        <taxon>Eukaryota</taxon>
        <taxon>Viridiplantae</taxon>
        <taxon>Streptophyta</taxon>
        <taxon>Embryophyta</taxon>
        <taxon>Tracheophyta</taxon>
        <taxon>Spermatophyta</taxon>
        <taxon>Magnoliopsida</taxon>
        <taxon>eudicotyledons</taxon>
        <taxon>Gunneridae</taxon>
        <taxon>Pentapetalae</taxon>
        <taxon>rosids</taxon>
        <taxon>malvids</taxon>
        <taxon>Brassicales</taxon>
        <taxon>Brassicaceae</taxon>
        <taxon>Brassiceae</taxon>
        <taxon>Brassica</taxon>
    </lineage>
</organism>
<feature type="transmembrane region" description="Helical" evidence="7">
    <location>
        <begin position="360"/>
        <end position="379"/>
    </location>
</feature>
<comment type="subcellular location">
    <subcellularLocation>
        <location evidence="1 7">Membrane</location>
        <topology evidence="1 7">Multi-pass membrane protein</topology>
    </subcellularLocation>
</comment>
<protein>
    <recommendedName>
        <fullName evidence="7">Probable purine permease</fullName>
    </recommendedName>
</protein>
<keyword evidence="3 7" id="KW-0813">Transport</keyword>
<dbReference type="GO" id="GO:0005345">
    <property type="term" value="F:purine nucleobase transmembrane transporter activity"/>
    <property type="evidence" value="ECO:0007669"/>
    <property type="project" value="UniProtKB-UniRule"/>
</dbReference>
<feature type="transmembrane region" description="Helical" evidence="7">
    <location>
        <begin position="80"/>
        <end position="98"/>
    </location>
</feature>
<comment type="caution">
    <text evidence="7">Lacks conserved residue(s) required for the propagation of feature annotation.</text>
</comment>